<evidence type="ECO:0000256" key="2">
    <source>
        <dbReference type="SAM" id="Phobius"/>
    </source>
</evidence>
<dbReference type="PROSITE" id="PS50076">
    <property type="entry name" value="DNAJ_2"/>
    <property type="match status" value="1"/>
</dbReference>
<dbReference type="RefSeq" id="WP_166508309.1">
    <property type="nucleotide sequence ID" value="NZ_CP043026.1"/>
</dbReference>
<dbReference type="InterPro" id="IPR001623">
    <property type="entry name" value="DnaJ_domain"/>
</dbReference>
<dbReference type="AlphaFoldDB" id="A0A5B9Y756"/>
<dbReference type="Gene3D" id="1.10.287.110">
    <property type="entry name" value="DnaJ domain"/>
    <property type="match status" value="1"/>
</dbReference>
<dbReference type="InterPro" id="IPR051948">
    <property type="entry name" value="Hsp70_co-chaperone_J-domain"/>
</dbReference>
<dbReference type="KEGG" id="schi:SCHIN_v1c07370"/>
<dbReference type="SUPFAM" id="SSF46565">
    <property type="entry name" value="Chaperone J-domain"/>
    <property type="match status" value="1"/>
</dbReference>
<dbReference type="GO" id="GO:0051087">
    <property type="term" value="F:protein-folding chaperone binding"/>
    <property type="evidence" value="ECO:0007669"/>
    <property type="project" value="TreeGrafter"/>
</dbReference>
<gene>
    <name evidence="4" type="ORF">SCHIN_v1c07370</name>
</gene>
<dbReference type="Proteomes" id="UP000323144">
    <property type="component" value="Chromosome"/>
</dbReference>
<evidence type="ECO:0000313" key="5">
    <source>
        <dbReference type="Proteomes" id="UP000323144"/>
    </source>
</evidence>
<sequence>MVFFLAMLSGVFPGFILCIIGYARFKNKHDNTNTKKGAPTWENIPDHDESFNKVAYEKFKILGMSGLATFDETKKRYLELCKKYHPDANQGRHSPRFIEINEAYDYLKNFYFYQI</sequence>
<dbReference type="CDD" id="cd06257">
    <property type="entry name" value="DnaJ"/>
    <property type="match status" value="1"/>
</dbReference>
<keyword evidence="2" id="KW-0812">Transmembrane</keyword>
<evidence type="ECO:0000256" key="1">
    <source>
        <dbReference type="ARBA" id="ARBA00023186"/>
    </source>
</evidence>
<keyword evidence="2" id="KW-1133">Transmembrane helix</keyword>
<evidence type="ECO:0000313" key="4">
    <source>
        <dbReference type="EMBL" id="QEH61932.1"/>
    </source>
</evidence>
<dbReference type="InterPro" id="IPR036869">
    <property type="entry name" value="J_dom_sf"/>
</dbReference>
<dbReference type="PANTHER" id="PTHR44360:SF1">
    <property type="entry name" value="DNAJ HOMOLOG SUBFAMILY B MEMBER 9"/>
    <property type="match status" value="1"/>
</dbReference>
<protein>
    <recommendedName>
        <fullName evidence="3">J domain-containing protein</fullName>
    </recommendedName>
</protein>
<evidence type="ECO:0000259" key="3">
    <source>
        <dbReference type="PROSITE" id="PS50076"/>
    </source>
</evidence>
<dbReference type="PANTHER" id="PTHR44360">
    <property type="entry name" value="DNAJ HOMOLOG SUBFAMILY B MEMBER 9"/>
    <property type="match status" value="1"/>
</dbReference>
<feature type="domain" description="J" evidence="3">
    <location>
        <begin position="57"/>
        <end position="112"/>
    </location>
</feature>
<accession>A0A5B9Y756</accession>
<keyword evidence="1" id="KW-0143">Chaperone</keyword>
<keyword evidence="5" id="KW-1185">Reference proteome</keyword>
<name>A0A5B9Y756_9MOLU</name>
<reference evidence="4 5" key="1">
    <citation type="submission" date="2019-08" db="EMBL/GenBank/DDBJ databases">
        <title>Complete genome sequence of Spiroplasma chinense CCH (DSM 19755).</title>
        <authorList>
            <person name="Shen H.-Y."/>
            <person name="Lin Y.-C."/>
            <person name="Chou L."/>
            <person name="Kuo C.-H."/>
        </authorList>
    </citation>
    <scope>NUCLEOTIDE SEQUENCE [LARGE SCALE GENOMIC DNA]</scope>
    <source>
        <strain evidence="4 5">CCH</strain>
    </source>
</reference>
<dbReference type="GO" id="GO:0051787">
    <property type="term" value="F:misfolded protein binding"/>
    <property type="evidence" value="ECO:0007669"/>
    <property type="project" value="TreeGrafter"/>
</dbReference>
<dbReference type="EMBL" id="CP043026">
    <property type="protein sequence ID" value="QEH61932.1"/>
    <property type="molecule type" value="Genomic_DNA"/>
</dbReference>
<feature type="transmembrane region" description="Helical" evidence="2">
    <location>
        <begin position="6"/>
        <end position="25"/>
    </location>
</feature>
<dbReference type="SMART" id="SM00271">
    <property type="entry name" value="DnaJ"/>
    <property type="match status" value="1"/>
</dbReference>
<dbReference type="GO" id="GO:0036503">
    <property type="term" value="P:ERAD pathway"/>
    <property type="evidence" value="ECO:0007669"/>
    <property type="project" value="TreeGrafter"/>
</dbReference>
<dbReference type="Pfam" id="PF00226">
    <property type="entry name" value="DnaJ"/>
    <property type="match status" value="1"/>
</dbReference>
<organism evidence="4 5">
    <name type="scientific">Spiroplasma chinense</name>
    <dbReference type="NCBI Taxonomy" id="216932"/>
    <lineage>
        <taxon>Bacteria</taxon>
        <taxon>Bacillati</taxon>
        <taxon>Mycoplasmatota</taxon>
        <taxon>Mollicutes</taxon>
        <taxon>Entomoplasmatales</taxon>
        <taxon>Spiroplasmataceae</taxon>
        <taxon>Spiroplasma</taxon>
    </lineage>
</organism>
<dbReference type="PRINTS" id="PR00625">
    <property type="entry name" value="JDOMAIN"/>
</dbReference>
<proteinExistence type="predicted"/>
<keyword evidence="2" id="KW-0472">Membrane</keyword>